<protein>
    <submittedName>
        <fullName evidence="1">Biotin/lipoyl-binding protein</fullName>
    </submittedName>
</protein>
<dbReference type="PANTHER" id="PTHR30438">
    <property type="entry name" value="36 KDA ANTIGEN-RELATED"/>
    <property type="match status" value="1"/>
</dbReference>
<dbReference type="Gene3D" id="1.10.287.470">
    <property type="entry name" value="Helix hairpin bin"/>
    <property type="match status" value="1"/>
</dbReference>
<organism evidence="1 2">
    <name type="scientific">Ferrimonas lipolytica</name>
    <dbReference type="NCBI Taxonomy" id="2724191"/>
    <lineage>
        <taxon>Bacteria</taxon>
        <taxon>Pseudomonadati</taxon>
        <taxon>Pseudomonadota</taxon>
        <taxon>Gammaproteobacteria</taxon>
        <taxon>Alteromonadales</taxon>
        <taxon>Ferrimonadaceae</taxon>
        <taxon>Ferrimonas</taxon>
    </lineage>
</organism>
<dbReference type="Proteomes" id="UP000501602">
    <property type="component" value="Chromosome"/>
</dbReference>
<dbReference type="EMBL" id="CP051180">
    <property type="protein sequence ID" value="QIZ78916.1"/>
    <property type="molecule type" value="Genomic_DNA"/>
</dbReference>
<dbReference type="Gene3D" id="2.40.30.170">
    <property type="match status" value="1"/>
</dbReference>
<proteinExistence type="predicted"/>
<reference evidence="1 2" key="1">
    <citation type="submission" date="2020-04" db="EMBL/GenBank/DDBJ databases">
        <title>Ferrimonas sp. S7 isolated from sea water.</title>
        <authorList>
            <person name="Bae S.S."/>
            <person name="Baek K."/>
        </authorList>
    </citation>
    <scope>NUCLEOTIDE SEQUENCE [LARGE SCALE GENOMIC DNA]</scope>
    <source>
        <strain evidence="1 2">S7</strain>
    </source>
</reference>
<evidence type="ECO:0000313" key="1">
    <source>
        <dbReference type="EMBL" id="QIZ78916.1"/>
    </source>
</evidence>
<dbReference type="KEGG" id="fes:HER31_13970"/>
<gene>
    <name evidence="1" type="ORF">HER31_13970</name>
</gene>
<evidence type="ECO:0000313" key="2">
    <source>
        <dbReference type="Proteomes" id="UP000501602"/>
    </source>
</evidence>
<dbReference type="Gene3D" id="2.40.50.100">
    <property type="match status" value="1"/>
</dbReference>
<dbReference type="PANTHER" id="PTHR30438:SF1">
    <property type="entry name" value="36 KDA ANTIGEN"/>
    <property type="match status" value="1"/>
</dbReference>
<keyword evidence="2" id="KW-1185">Reference proteome</keyword>
<dbReference type="SUPFAM" id="SSF111369">
    <property type="entry name" value="HlyD-like secretion proteins"/>
    <property type="match status" value="2"/>
</dbReference>
<dbReference type="AlphaFoldDB" id="A0A6H1UL12"/>
<accession>A0A6H1UL12</accession>
<sequence>MRNLVMGGVALVILAGLSLFALKQAYQPRPVIIQGQIEARQYQISSKAAGRIDSLSVRRGDVVQAGEELFRLDSPELEARFQQAQAGVNAAAAMQQQADTGARKQQIQAAQDDWQRAQAAEKLAAATFERIKVLYQEGVMAQQKRDEAYAQWQASLHQSSAAKALFDMASEGARVEERQAAKGQTDAAIAQLDEVKAVLADMQILAPRHAEVSAVMLHQGELVPRGFPVLTLTDMDDAWALFQVREDKLNQFADGAVVEVYLPALQQRFPFTVAYKAVQGDFATWRATESGRDFDLRTFEVELRPNVAIDGLRAGMTAIIEPI</sequence>
<name>A0A6H1UL12_9GAMM</name>